<dbReference type="PANTHER" id="PTHR48085:SF5">
    <property type="entry name" value="CADMIUM_ZINC-TRANSPORTING ATPASE HMA4-RELATED"/>
    <property type="match status" value="1"/>
</dbReference>
<evidence type="ECO:0000256" key="8">
    <source>
        <dbReference type="ARBA" id="ARBA00022741"/>
    </source>
</evidence>
<keyword evidence="9 15" id="KW-0067">ATP-binding</keyword>
<keyword evidence="7 15" id="KW-0479">Metal-binding</keyword>
<evidence type="ECO:0000259" key="17">
    <source>
        <dbReference type="PROSITE" id="PS50846"/>
    </source>
</evidence>
<dbReference type="PROSITE" id="PS01047">
    <property type="entry name" value="HMA_1"/>
    <property type="match status" value="3"/>
</dbReference>
<evidence type="ECO:0000313" key="18">
    <source>
        <dbReference type="EMBL" id="SOB71535.1"/>
    </source>
</evidence>
<evidence type="ECO:0000256" key="4">
    <source>
        <dbReference type="ARBA" id="ARBA00022539"/>
    </source>
</evidence>
<dbReference type="Pfam" id="PF00702">
    <property type="entry name" value="Hydrolase"/>
    <property type="match status" value="1"/>
</dbReference>
<dbReference type="InterPro" id="IPR001757">
    <property type="entry name" value="P_typ_ATPase"/>
</dbReference>
<accession>A0A285PU40</accession>
<dbReference type="InterPro" id="IPR059000">
    <property type="entry name" value="ATPase_P-type_domA"/>
</dbReference>
<dbReference type="Gene3D" id="3.40.50.1000">
    <property type="entry name" value="HAD superfamily/HAD-like"/>
    <property type="match status" value="1"/>
</dbReference>
<gene>
    <name evidence="18" type="ORF">EHLA_0788</name>
</gene>
<dbReference type="SUPFAM" id="SSF81665">
    <property type="entry name" value="Calcium ATPase, transmembrane domain M"/>
    <property type="match status" value="1"/>
</dbReference>
<evidence type="ECO:0000256" key="10">
    <source>
        <dbReference type="ARBA" id="ARBA00022967"/>
    </source>
</evidence>
<feature type="transmembrane region" description="Helical" evidence="15">
    <location>
        <begin position="450"/>
        <end position="470"/>
    </location>
</feature>
<evidence type="ECO:0000256" key="14">
    <source>
        <dbReference type="ARBA" id="ARBA00049338"/>
    </source>
</evidence>
<keyword evidence="10" id="KW-1278">Translocase</keyword>
<evidence type="ECO:0000256" key="7">
    <source>
        <dbReference type="ARBA" id="ARBA00022723"/>
    </source>
</evidence>
<feature type="domain" description="HMA" evidence="17">
    <location>
        <begin position="255"/>
        <end position="321"/>
    </location>
</feature>
<dbReference type="Gene3D" id="3.30.70.100">
    <property type="match status" value="3"/>
</dbReference>
<keyword evidence="3 15" id="KW-1003">Cell membrane</keyword>
<feature type="compositionally biased region" description="Basic residues" evidence="16">
    <location>
        <begin position="74"/>
        <end position="87"/>
    </location>
</feature>
<dbReference type="Gene3D" id="2.70.150.10">
    <property type="entry name" value="Calcium-transporting ATPase, cytoplasmic transduction domain A"/>
    <property type="match status" value="1"/>
</dbReference>
<dbReference type="InterPro" id="IPR006121">
    <property type="entry name" value="HMA_dom"/>
</dbReference>
<evidence type="ECO:0000256" key="9">
    <source>
        <dbReference type="ARBA" id="ARBA00022840"/>
    </source>
</evidence>
<dbReference type="PRINTS" id="PR00119">
    <property type="entry name" value="CATATPASE"/>
</dbReference>
<dbReference type="Pfam" id="PF00403">
    <property type="entry name" value="HMA"/>
    <property type="match status" value="3"/>
</dbReference>
<dbReference type="CDD" id="cd00371">
    <property type="entry name" value="HMA"/>
    <property type="match status" value="3"/>
</dbReference>
<dbReference type="SUPFAM" id="SSF56784">
    <property type="entry name" value="HAD-like"/>
    <property type="match status" value="1"/>
</dbReference>
<keyword evidence="11 15" id="KW-1133">Transmembrane helix</keyword>
<dbReference type="STRING" id="39488.ERS852450_02580"/>
<proteinExistence type="inferred from homology"/>
<dbReference type="InterPro" id="IPR023299">
    <property type="entry name" value="ATPase_P-typ_cyto_dom_N"/>
</dbReference>
<dbReference type="SFLD" id="SFLDF00027">
    <property type="entry name" value="p-type_atpase"/>
    <property type="match status" value="1"/>
</dbReference>
<dbReference type="InterPro" id="IPR017969">
    <property type="entry name" value="Heavy-metal-associated_CS"/>
</dbReference>
<feature type="transmembrane region" description="Helical" evidence="15">
    <location>
        <begin position="654"/>
        <end position="674"/>
    </location>
</feature>
<dbReference type="InterPro" id="IPR027256">
    <property type="entry name" value="P-typ_ATPase_IB"/>
</dbReference>
<dbReference type="Pfam" id="PF00122">
    <property type="entry name" value="E1-E2_ATPase"/>
    <property type="match status" value="1"/>
</dbReference>
<dbReference type="EC" id="7.2.2.21" evidence="13"/>
<dbReference type="AlphaFoldDB" id="A0A285PU40"/>
<evidence type="ECO:0000256" key="6">
    <source>
        <dbReference type="ARBA" id="ARBA00022692"/>
    </source>
</evidence>
<dbReference type="GO" id="GO:0016887">
    <property type="term" value="F:ATP hydrolysis activity"/>
    <property type="evidence" value="ECO:0007669"/>
    <property type="project" value="InterPro"/>
</dbReference>
<feature type="compositionally biased region" description="Basic and acidic residues" evidence="16">
    <location>
        <begin position="88"/>
        <end position="181"/>
    </location>
</feature>
<dbReference type="GO" id="GO:0005886">
    <property type="term" value="C:plasma membrane"/>
    <property type="evidence" value="ECO:0007669"/>
    <property type="project" value="UniProtKB-SubCell"/>
</dbReference>
<dbReference type="Gene3D" id="3.40.1110.10">
    <property type="entry name" value="Calcium-transporting ATPase, cytoplasmic domain N"/>
    <property type="match status" value="1"/>
</dbReference>
<dbReference type="KEGG" id="ehl:EHLA_0788"/>
<comment type="similarity">
    <text evidence="2 15">Belongs to the cation transport ATPase (P-type) (TC 3.A.3) family. Type IB subfamily.</text>
</comment>
<dbReference type="InterPro" id="IPR036412">
    <property type="entry name" value="HAD-like_sf"/>
</dbReference>
<dbReference type="PROSITE" id="PS00154">
    <property type="entry name" value="ATPASE_E1_E2"/>
    <property type="match status" value="1"/>
</dbReference>
<evidence type="ECO:0000256" key="12">
    <source>
        <dbReference type="ARBA" id="ARBA00023136"/>
    </source>
</evidence>
<dbReference type="Proteomes" id="UP000217549">
    <property type="component" value="Chromosome I"/>
</dbReference>
<dbReference type="InterPro" id="IPR051014">
    <property type="entry name" value="Cation_Transport_ATPase_IB"/>
</dbReference>
<reference evidence="19" key="1">
    <citation type="submission" date="2017-09" db="EMBL/GenBank/DDBJ databases">
        <authorList>
            <person name="Shetty A S."/>
        </authorList>
    </citation>
    <scope>NUCLEOTIDE SEQUENCE [LARGE SCALE GENOMIC DNA]</scope>
</reference>
<evidence type="ECO:0000256" key="13">
    <source>
        <dbReference type="ARBA" id="ARBA00039103"/>
    </source>
</evidence>
<dbReference type="NCBIfam" id="TIGR01525">
    <property type="entry name" value="ATPase-IB_hvy"/>
    <property type="match status" value="1"/>
</dbReference>
<dbReference type="GO" id="GO:0046872">
    <property type="term" value="F:metal ion binding"/>
    <property type="evidence" value="ECO:0007669"/>
    <property type="project" value="UniProtKB-KW"/>
</dbReference>
<feature type="domain" description="HMA" evidence="17">
    <location>
        <begin position="335"/>
        <end position="401"/>
    </location>
</feature>
<comment type="subcellular location">
    <subcellularLocation>
        <location evidence="1">Cell membrane</location>
        <topology evidence="1">Multi-pass membrane protein</topology>
    </subcellularLocation>
</comment>
<sequence>MQRKVYILENLDCANCAAKIERKLSKLPELNDVSVTFATKQLRFEAEDPEAVLPKIRETIQSMEPDVEVVERTRGKRKTAEHHHEHHEHHDHEHGHEESCGCGHEHHHDHHDHEHDHEESCGCGHEHHHDHHEHHDHEHGHEDGCGCGHEHHHEHHDHEHGHEEGCGCSHEHHHDHHDHEHGHEDGCGCGHDHHHEPSKPQATRSHTHFEVEYHHVDGHPDHCDCSQCNSYIEYCDVCGESLAKCTCHMPDEDLEKKVYILEGIDCANCAAKIEAKIRQMPEVGFASVAFATKQLRVSANNQAELLPKMQAVVDSIEDGVTIVPRQRKRPTGISNTKIYILEGLDCANCAAKIEAKLRTLNGVDDLTITYATKQMKLSAKNPDQMIPLIKETIDSMEDGITIVPKDNKVAKSAEKEEKKFSFNNPLVSIGIGAVIFIIGEVLEHIGNVPAIPMFALFLIAYLVLGGKVLVTAGKNIMKGQVFDENFLMCIATIGAFCIQEFPEAVGVMLFYRIGEYFEEKATEQSRTQIMEAVDLRPEVVNLIVGEDIRVIDAEEANVGDILLVRPGDRIPLDGVIIDGESRIDTSPVTGEPVPVMAKTGDNIVSGCVNTSGQLKIRVEKILEESMVTRILDSVENAAASKPNIDKFITRFARVYTPFVVFFALFVAIVLPFILPDSLNWHLFVDSAYTGTVNTIYGTSGTASIYTALTFLVISCPCALVLSVPLAFFSGIGAGSKKGILFKGGIAIEGLKNVKAIVMDKTGTITKGNFVVQKANPAGNAMTANDLLAISASCELSSTHPIGNSIVDAAKEKGLSIERPSKVEEIAGHGIRAELSKGVVLCGNRKLMDEQNVDLSSYQKEDFGTEVLVVLNGKFVGNIVISDTVKEDAKEAIAAVKKQGIITAMLTGDAQESADAVAKETGIDEAHAKLLPQDKLSELKKIRESHGAVMFVGDGINDAPVLAGADVGAAMGSGADAAIEAADVVFMNSEMKAIPEAVSIAKMTNSISWQNVVFALAIKIIVMIMGLFGFANMWIAVFADTGVSVLCLLNSIRILHRK</sequence>
<dbReference type="PROSITE" id="PS01229">
    <property type="entry name" value="COF_2"/>
    <property type="match status" value="1"/>
</dbReference>
<keyword evidence="8 15" id="KW-0547">Nucleotide-binding</keyword>
<dbReference type="PRINTS" id="PR00941">
    <property type="entry name" value="CDATPASE"/>
</dbReference>
<evidence type="ECO:0000256" key="1">
    <source>
        <dbReference type="ARBA" id="ARBA00004651"/>
    </source>
</evidence>
<comment type="catalytic activity">
    <reaction evidence="14">
        <text>Cd(2+)(in) + ATP + H2O = Cd(2+)(out) + ADP + phosphate + H(+)</text>
        <dbReference type="Rhea" id="RHEA:12132"/>
        <dbReference type="ChEBI" id="CHEBI:15377"/>
        <dbReference type="ChEBI" id="CHEBI:15378"/>
        <dbReference type="ChEBI" id="CHEBI:30616"/>
        <dbReference type="ChEBI" id="CHEBI:43474"/>
        <dbReference type="ChEBI" id="CHEBI:48775"/>
        <dbReference type="ChEBI" id="CHEBI:456216"/>
        <dbReference type="EC" id="7.2.2.21"/>
    </reaction>
</comment>
<keyword evidence="6 15" id="KW-0812">Transmembrane</keyword>
<feature type="domain" description="HMA" evidence="17">
    <location>
        <begin position="2"/>
        <end position="68"/>
    </location>
</feature>
<feature type="transmembrane region" description="Helical" evidence="15">
    <location>
        <begin position="704"/>
        <end position="728"/>
    </location>
</feature>
<feature type="region of interest" description="Disordered" evidence="16">
    <location>
        <begin position="65"/>
        <end position="181"/>
    </location>
</feature>
<dbReference type="NCBIfam" id="TIGR01494">
    <property type="entry name" value="ATPase_P-type"/>
    <property type="match status" value="2"/>
</dbReference>
<evidence type="ECO:0000256" key="5">
    <source>
        <dbReference type="ARBA" id="ARBA00022553"/>
    </source>
</evidence>
<feature type="transmembrane region" description="Helical" evidence="15">
    <location>
        <begin position="1008"/>
        <end position="1027"/>
    </location>
</feature>
<protein>
    <recommendedName>
        <fullName evidence="13">Cd(2+)-exporting ATPase</fullName>
        <ecNumber evidence="13">7.2.2.21</ecNumber>
    </recommendedName>
</protein>
<dbReference type="EMBL" id="LT907978">
    <property type="protein sequence ID" value="SOB71535.1"/>
    <property type="molecule type" value="Genomic_DNA"/>
</dbReference>
<evidence type="ECO:0000256" key="15">
    <source>
        <dbReference type="RuleBase" id="RU362081"/>
    </source>
</evidence>
<evidence type="ECO:0000256" key="11">
    <source>
        <dbReference type="ARBA" id="ARBA00022989"/>
    </source>
</evidence>
<dbReference type="GO" id="GO:0005524">
    <property type="term" value="F:ATP binding"/>
    <property type="evidence" value="ECO:0007669"/>
    <property type="project" value="UniProtKB-UniRule"/>
</dbReference>
<dbReference type="PROSITE" id="PS50846">
    <property type="entry name" value="HMA_2"/>
    <property type="match status" value="3"/>
</dbReference>
<dbReference type="InterPro" id="IPR008250">
    <property type="entry name" value="ATPase_P-typ_transduc_dom_A_sf"/>
</dbReference>
<dbReference type="GO" id="GO:0008551">
    <property type="term" value="F:P-type cadmium transporter activity"/>
    <property type="evidence" value="ECO:0007669"/>
    <property type="project" value="UniProtKB-EC"/>
</dbReference>
<evidence type="ECO:0000256" key="2">
    <source>
        <dbReference type="ARBA" id="ARBA00006024"/>
    </source>
</evidence>
<dbReference type="InterPro" id="IPR018303">
    <property type="entry name" value="ATPase_P-typ_P_site"/>
</dbReference>
<keyword evidence="4" id="KW-0104">Cadmium</keyword>
<feature type="transmembrane region" description="Helical" evidence="15">
    <location>
        <begin position="420"/>
        <end position="438"/>
    </location>
</feature>
<dbReference type="InterPro" id="IPR036163">
    <property type="entry name" value="HMA_dom_sf"/>
</dbReference>
<keyword evidence="12 15" id="KW-0472">Membrane</keyword>
<evidence type="ECO:0000256" key="16">
    <source>
        <dbReference type="SAM" id="MobiDB-lite"/>
    </source>
</evidence>
<evidence type="ECO:0000313" key="19">
    <source>
        <dbReference type="Proteomes" id="UP000217549"/>
    </source>
</evidence>
<dbReference type="PANTHER" id="PTHR48085">
    <property type="entry name" value="CADMIUM/ZINC-TRANSPORTING ATPASE HMA2-RELATED"/>
    <property type="match status" value="1"/>
</dbReference>
<dbReference type="SUPFAM" id="SSF81653">
    <property type="entry name" value="Calcium ATPase, transduction domain A"/>
    <property type="match status" value="1"/>
</dbReference>
<keyword evidence="19" id="KW-1185">Reference proteome</keyword>
<dbReference type="InterPro" id="IPR044492">
    <property type="entry name" value="P_typ_ATPase_HD_dom"/>
</dbReference>
<dbReference type="InterPro" id="IPR023298">
    <property type="entry name" value="ATPase_P-typ_TM_dom_sf"/>
</dbReference>
<dbReference type="SFLD" id="SFLDG00002">
    <property type="entry name" value="C1.7:_P-type_atpase_like"/>
    <property type="match status" value="1"/>
</dbReference>
<dbReference type="SUPFAM" id="SSF55008">
    <property type="entry name" value="HMA, heavy metal-associated domain"/>
    <property type="match status" value="3"/>
</dbReference>
<evidence type="ECO:0000256" key="3">
    <source>
        <dbReference type="ARBA" id="ARBA00022475"/>
    </source>
</evidence>
<name>A0A285PU40_9FIRM</name>
<feature type="transmembrane region" description="Helical" evidence="15">
    <location>
        <begin position="1033"/>
        <end position="1054"/>
    </location>
</feature>
<organism evidence="18 19">
    <name type="scientific">Anaerobutyricum hallii</name>
    <dbReference type="NCBI Taxonomy" id="39488"/>
    <lineage>
        <taxon>Bacteria</taxon>
        <taxon>Bacillati</taxon>
        <taxon>Bacillota</taxon>
        <taxon>Clostridia</taxon>
        <taxon>Lachnospirales</taxon>
        <taxon>Lachnospiraceae</taxon>
        <taxon>Anaerobutyricum</taxon>
    </lineage>
</organism>
<dbReference type="InterPro" id="IPR023214">
    <property type="entry name" value="HAD_sf"/>
</dbReference>
<keyword evidence="5" id="KW-0597">Phosphoprotein</keyword>
<dbReference type="SFLD" id="SFLDS00003">
    <property type="entry name" value="Haloacid_Dehalogenase"/>
    <property type="match status" value="1"/>
</dbReference>